<dbReference type="GeneID" id="81393748"/>
<dbReference type="Proteomes" id="UP001141434">
    <property type="component" value="Unassembled WGS sequence"/>
</dbReference>
<dbReference type="AlphaFoldDB" id="A0A9W9KDE5"/>
<feature type="active site" evidence="8">
    <location>
        <position position="59"/>
    </location>
</feature>
<dbReference type="PANTHER" id="PTHR47966">
    <property type="entry name" value="BETA-SITE APP-CLEAVING ENZYME, ISOFORM A-RELATED"/>
    <property type="match status" value="1"/>
</dbReference>
<dbReference type="GO" id="GO:0000324">
    <property type="term" value="C:fungal-type vacuole"/>
    <property type="evidence" value="ECO:0007669"/>
    <property type="project" value="TreeGrafter"/>
</dbReference>
<evidence type="ECO:0000256" key="2">
    <source>
        <dbReference type="ARBA" id="ARBA00002983"/>
    </source>
</evidence>
<sequence>MKPFQFLSAISWLALVGAQTFPLRIRNPGTTSSITATQFGTVFDVPITIGNQTFQALVDTGSSDTYVMRNSYKCIHPKTSLEIPQKHCLYSNHTYHVSKTYRQVPNENFGIKYGAGIASGVMAHEDVTLNGITVKGQKVGIADRSNPMGDELNSGLLGLAYPSITSAHPGNHSDNTTYWYYRRPYDPLLFSMHKQGLIDPYFSIALARTSPNASTGFGGYLTLGGLPPVKHSPEWSVVPVEITEGIPLNYTSGQRVRSYWTMTVSRVVYGASANKRTTNTTSFQAFVDVGNSVSVLPAGLANPINAAFSPPAVFDPKSKMYIVDCNAKAPEFGLTIGDQTFFHRGADIIYKVDEKTCITAIASSDTAGIPGLPINIIGAAFLKNAVSVFDFGKNEMRFAKLLDVKKH</sequence>
<dbReference type="GO" id="GO:0004190">
    <property type="term" value="F:aspartic-type endopeptidase activity"/>
    <property type="evidence" value="ECO:0007669"/>
    <property type="project" value="UniProtKB-KW"/>
</dbReference>
<dbReference type="InterPro" id="IPR001461">
    <property type="entry name" value="Aspartic_peptidase_A1"/>
</dbReference>
<feature type="chain" id="PRO_5040888276" description="penicillopepsin" evidence="10">
    <location>
        <begin position="19"/>
        <end position="407"/>
    </location>
</feature>
<organism evidence="12 13">
    <name type="scientific">Penicillium alfredii</name>
    <dbReference type="NCBI Taxonomy" id="1506179"/>
    <lineage>
        <taxon>Eukaryota</taxon>
        <taxon>Fungi</taxon>
        <taxon>Dikarya</taxon>
        <taxon>Ascomycota</taxon>
        <taxon>Pezizomycotina</taxon>
        <taxon>Eurotiomycetes</taxon>
        <taxon>Eurotiomycetidae</taxon>
        <taxon>Eurotiales</taxon>
        <taxon>Aspergillaceae</taxon>
        <taxon>Penicillium</taxon>
    </lineage>
</organism>
<dbReference type="SUPFAM" id="SSF50630">
    <property type="entry name" value="Acid proteases"/>
    <property type="match status" value="1"/>
</dbReference>
<reference evidence="12" key="1">
    <citation type="submission" date="2022-11" db="EMBL/GenBank/DDBJ databases">
        <authorList>
            <person name="Petersen C."/>
        </authorList>
    </citation>
    <scope>NUCLEOTIDE SEQUENCE</scope>
    <source>
        <strain evidence="12">IBT 34128</strain>
    </source>
</reference>
<feature type="signal peptide" evidence="10">
    <location>
        <begin position="1"/>
        <end position="18"/>
    </location>
</feature>
<dbReference type="PROSITE" id="PS00141">
    <property type="entry name" value="ASP_PROTEASE"/>
    <property type="match status" value="1"/>
</dbReference>
<evidence type="ECO:0000256" key="5">
    <source>
        <dbReference type="ARBA" id="ARBA00013206"/>
    </source>
</evidence>
<evidence type="ECO:0000259" key="11">
    <source>
        <dbReference type="PROSITE" id="PS51767"/>
    </source>
</evidence>
<dbReference type="RefSeq" id="XP_056512607.1">
    <property type="nucleotide sequence ID" value="XM_056654580.1"/>
</dbReference>
<dbReference type="OrthoDB" id="15189at2759"/>
<proteinExistence type="inferred from homology"/>
<keyword evidence="10" id="KW-0732">Signal</keyword>
<protein>
    <recommendedName>
        <fullName evidence="5">penicillopepsin</fullName>
        <ecNumber evidence="5">3.4.23.20</ecNumber>
    </recommendedName>
</protein>
<gene>
    <name evidence="12" type="ORF">NUU61_003998</name>
</gene>
<dbReference type="InterPro" id="IPR001969">
    <property type="entry name" value="Aspartic_peptidase_AS"/>
</dbReference>
<keyword evidence="7 9" id="KW-0378">Hydrolase</keyword>
<evidence type="ECO:0000313" key="12">
    <source>
        <dbReference type="EMBL" id="KAJ5101776.1"/>
    </source>
</evidence>
<comment type="similarity">
    <text evidence="3 9">Belongs to the peptidase A1 family.</text>
</comment>
<dbReference type="PANTHER" id="PTHR47966:SF47">
    <property type="entry name" value="ENDOPEPTIDASE, PUTATIVE (AFU_ORTHOLOGUE AFUA_3G01220)-RELATED"/>
    <property type="match status" value="1"/>
</dbReference>
<keyword evidence="9" id="KW-0645">Protease</keyword>
<dbReference type="EMBL" id="JAPMSZ010000005">
    <property type="protein sequence ID" value="KAJ5101776.1"/>
    <property type="molecule type" value="Genomic_DNA"/>
</dbReference>
<dbReference type="CDD" id="cd05471">
    <property type="entry name" value="pepsin_like"/>
    <property type="match status" value="1"/>
</dbReference>
<dbReference type="PROSITE" id="PS51767">
    <property type="entry name" value="PEPTIDASE_A1"/>
    <property type="match status" value="1"/>
</dbReference>
<dbReference type="PRINTS" id="PR00792">
    <property type="entry name" value="PEPSIN"/>
</dbReference>
<dbReference type="Gene3D" id="2.40.70.10">
    <property type="entry name" value="Acid Proteases"/>
    <property type="match status" value="2"/>
</dbReference>
<dbReference type="InterPro" id="IPR034164">
    <property type="entry name" value="Pepsin-like_dom"/>
</dbReference>
<comment type="subunit">
    <text evidence="4">Monomer.</text>
</comment>
<evidence type="ECO:0000313" key="13">
    <source>
        <dbReference type="Proteomes" id="UP001141434"/>
    </source>
</evidence>
<dbReference type="GO" id="GO:0006508">
    <property type="term" value="P:proteolysis"/>
    <property type="evidence" value="ECO:0007669"/>
    <property type="project" value="UniProtKB-KW"/>
</dbReference>
<evidence type="ECO:0000256" key="8">
    <source>
        <dbReference type="PIRSR" id="PIRSR601461-1"/>
    </source>
</evidence>
<comment type="caution">
    <text evidence="12">The sequence shown here is derived from an EMBL/GenBank/DDBJ whole genome shotgun (WGS) entry which is preliminary data.</text>
</comment>
<keyword evidence="13" id="KW-1185">Reference proteome</keyword>
<evidence type="ECO:0000256" key="9">
    <source>
        <dbReference type="RuleBase" id="RU000454"/>
    </source>
</evidence>
<feature type="domain" description="Peptidase A1" evidence="11">
    <location>
        <begin position="43"/>
        <end position="399"/>
    </location>
</feature>
<feature type="active site" evidence="8">
    <location>
        <position position="288"/>
    </location>
</feature>
<comment type="catalytic activity">
    <reaction evidence="1">
        <text>Hydrolysis of proteins with broad specificity similar to that of pepsin A, preferring hydrophobic residues at P1 and P1', but also cleaving 20-Gly-|-Glu-21 in the B chain of insulin. Clots milk, and activates trypsinogen.</text>
        <dbReference type="EC" id="3.4.23.20"/>
    </reaction>
</comment>
<evidence type="ECO:0000256" key="1">
    <source>
        <dbReference type="ARBA" id="ARBA00000043"/>
    </source>
</evidence>
<comment type="function">
    <text evidence="2">Secreted aspartic endopeptidase that allows assimilation of proteinaceous substrates. The scissile peptide bond is attacked by a nucleophilic water molecule activated by two aspartic residues in the active site. Shows a broad primary substrate specificity. Favors hydrophobic residues at the P1 and P1' positions, but can also activate trypsinogen and hydrolyze the B chain of insulin between positions 'Gly-20' and 'Glu-21'.</text>
</comment>
<reference evidence="12" key="2">
    <citation type="journal article" date="2023" name="IMA Fungus">
        <title>Comparative genomic study of the Penicillium genus elucidates a diverse pangenome and 15 lateral gene transfer events.</title>
        <authorList>
            <person name="Petersen C."/>
            <person name="Sorensen T."/>
            <person name="Nielsen M.R."/>
            <person name="Sondergaard T.E."/>
            <person name="Sorensen J.L."/>
            <person name="Fitzpatrick D.A."/>
            <person name="Frisvad J.C."/>
            <person name="Nielsen K.L."/>
        </authorList>
    </citation>
    <scope>NUCLEOTIDE SEQUENCE</scope>
    <source>
        <strain evidence="12">IBT 34128</strain>
    </source>
</reference>
<evidence type="ECO:0000256" key="7">
    <source>
        <dbReference type="ARBA" id="ARBA00022801"/>
    </source>
</evidence>
<dbReference type="Pfam" id="PF00026">
    <property type="entry name" value="Asp"/>
    <property type="match status" value="1"/>
</dbReference>
<accession>A0A9W9KDE5</accession>
<evidence type="ECO:0000256" key="10">
    <source>
        <dbReference type="SAM" id="SignalP"/>
    </source>
</evidence>
<evidence type="ECO:0000256" key="4">
    <source>
        <dbReference type="ARBA" id="ARBA00011245"/>
    </source>
</evidence>
<dbReference type="InterPro" id="IPR033121">
    <property type="entry name" value="PEPTIDASE_A1"/>
</dbReference>
<evidence type="ECO:0000256" key="3">
    <source>
        <dbReference type="ARBA" id="ARBA00007447"/>
    </source>
</evidence>
<keyword evidence="6 9" id="KW-0064">Aspartyl protease</keyword>
<dbReference type="InterPro" id="IPR021109">
    <property type="entry name" value="Peptidase_aspartic_dom_sf"/>
</dbReference>
<evidence type="ECO:0000256" key="6">
    <source>
        <dbReference type="ARBA" id="ARBA00022750"/>
    </source>
</evidence>
<name>A0A9W9KDE5_9EURO</name>
<dbReference type="EC" id="3.4.23.20" evidence="5"/>